<dbReference type="Proteomes" id="UP000053237">
    <property type="component" value="Unassembled WGS sequence"/>
</dbReference>
<gene>
    <name evidence="2" type="ORF">BN9_087730</name>
</gene>
<feature type="domain" description="PDZ" evidence="1">
    <location>
        <begin position="95"/>
        <end position="171"/>
    </location>
</feature>
<reference evidence="2 3" key="1">
    <citation type="submission" date="2012-05" db="EMBL/GenBank/DDBJ databases">
        <title>Recombination and specialization in a pathogen metapopulation.</title>
        <authorList>
            <person name="Gardiner A."/>
            <person name="Kemen E."/>
            <person name="Schultz-Larsen T."/>
            <person name="MacLean D."/>
            <person name="Van Oosterhout C."/>
            <person name="Jones J.D.G."/>
        </authorList>
    </citation>
    <scope>NUCLEOTIDE SEQUENCE [LARGE SCALE GENOMIC DNA]</scope>
    <source>
        <strain evidence="2 3">Ac Nc2</strain>
    </source>
</reference>
<dbReference type="InterPro" id="IPR041489">
    <property type="entry name" value="PDZ_6"/>
</dbReference>
<name>A0A024GMJ3_9STRA</name>
<accession>A0A024GMJ3</accession>
<dbReference type="SMART" id="SM00228">
    <property type="entry name" value="PDZ"/>
    <property type="match status" value="1"/>
</dbReference>
<evidence type="ECO:0000259" key="1">
    <source>
        <dbReference type="PROSITE" id="PS50106"/>
    </source>
</evidence>
<dbReference type="InterPro" id="IPR001478">
    <property type="entry name" value="PDZ"/>
</dbReference>
<dbReference type="SUPFAM" id="SSF50156">
    <property type="entry name" value="PDZ domain-like"/>
    <property type="match status" value="1"/>
</dbReference>
<keyword evidence="3" id="KW-1185">Reference proteome</keyword>
<comment type="caution">
    <text evidence="2">The sequence shown here is derived from an EMBL/GenBank/DDBJ whole genome shotgun (WGS) entry which is preliminary data.</text>
</comment>
<organism evidence="2 3">
    <name type="scientific">Albugo candida</name>
    <dbReference type="NCBI Taxonomy" id="65357"/>
    <lineage>
        <taxon>Eukaryota</taxon>
        <taxon>Sar</taxon>
        <taxon>Stramenopiles</taxon>
        <taxon>Oomycota</taxon>
        <taxon>Peronosporomycetes</taxon>
        <taxon>Albuginales</taxon>
        <taxon>Albuginaceae</taxon>
        <taxon>Albugo</taxon>
    </lineage>
</organism>
<protein>
    <recommendedName>
        <fullName evidence="1">PDZ domain-containing protein</fullName>
    </recommendedName>
</protein>
<evidence type="ECO:0000313" key="3">
    <source>
        <dbReference type="Proteomes" id="UP000053237"/>
    </source>
</evidence>
<sequence length="420" mass="47136">METGHETSSSPCRLGSANNGAVDTDRIAQHFTNVIGHDQKLSEDILKLIPSPGLSMPVPTIKFTPNAVENAETSAESSSRFTCINETQSDVYECVIRKQNGCIGLTLACVDDHVQITAVMDGTPASRCGLRVGDIVVAVSGLPVSELQFSNIIGYLKSNARKSVVLKLRRNPCAPTPNAKRLRNGSVKEIKLQSIIDGEMEQAESEKGMEEDQFDCQNEKRYVKLCRKVFKTLRRIRVQRELMEKCQIEDATSKQRQTSILTTLIRDSRHAVWEQERLILDIVTRLRNQTQNVALFGIGNRICEETFYGVRQCVLDLLFESKYRKGVSEDRMSRFAAIHADMGRVNNGNEVTTQSEVFKVELDACAVILQHDLSDPNLIPNDKEEMNECKVSISGDGLVCIYHRLDEVLHLLWEFQSTKS</sequence>
<dbReference type="InterPro" id="IPR036034">
    <property type="entry name" value="PDZ_sf"/>
</dbReference>
<dbReference type="Gene3D" id="2.30.42.10">
    <property type="match status" value="1"/>
</dbReference>
<evidence type="ECO:0000313" key="2">
    <source>
        <dbReference type="EMBL" id="CCI47757.1"/>
    </source>
</evidence>
<dbReference type="EMBL" id="CAIX01000184">
    <property type="protein sequence ID" value="CCI47757.1"/>
    <property type="molecule type" value="Genomic_DNA"/>
</dbReference>
<dbReference type="PROSITE" id="PS50106">
    <property type="entry name" value="PDZ"/>
    <property type="match status" value="1"/>
</dbReference>
<proteinExistence type="predicted"/>
<dbReference type="Pfam" id="PF17820">
    <property type="entry name" value="PDZ_6"/>
    <property type="match status" value="1"/>
</dbReference>
<dbReference type="AlphaFoldDB" id="A0A024GMJ3"/>
<dbReference type="OrthoDB" id="196547at2759"/>
<dbReference type="InParanoid" id="A0A024GMJ3"/>